<dbReference type="InParanoid" id="G3GRI4"/>
<accession>G3GRI4</accession>
<protein>
    <submittedName>
        <fullName evidence="1">Uncharacterized protein</fullName>
    </submittedName>
</protein>
<name>G3GRI4_CRIGR</name>
<dbReference type="AlphaFoldDB" id="G3GRI4"/>
<evidence type="ECO:0000313" key="1">
    <source>
        <dbReference type="EMBL" id="EGV99860.1"/>
    </source>
</evidence>
<dbReference type="Proteomes" id="UP000001075">
    <property type="component" value="Unassembled WGS sequence"/>
</dbReference>
<proteinExistence type="predicted"/>
<dbReference type="EMBL" id="JH000003">
    <property type="protein sequence ID" value="EGV99860.1"/>
    <property type="molecule type" value="Genomic_DNA"/>
</dbReference>
<reference evidence="2" key="1">
    <citation type="journal article" date="2011" name="Nat. Biotechnol.">
        <title>The genomic sequence of the Chinese hamster ovary (CHO)-K1 cell line.</title>
        <authorList>
            <person name="Xu X."/>
            <person name="Nagarajan H."/>
            <person name="Lewis N.E."/>
            <person name="Pan S."/>
            <person name="Cai Z."/>
            <person name="Liu X."/>
            <person name="Chen W."/>
            <person name="Xie M."/>
            <person name="Wang W."/>
            <person name="Hammond S."/>
            <person name="Andersen M.R."/>
            <person name="Neff N."/>
            <person name="Passarelli B."/>
            <person name="Koh W."/>
            <person name="Fan H.C."/>
            <person name="Wang J."/>
            <person name="Gui Y."/>
            <person name="Lee K.H."/>
            <person name="Betenbaugh M.J."/>
            <person name="Quake S.R."/>
            <person name="Famili I."/>
            <person name="Palsson B.O."/>
            <person name="Wang J."/>
        </authorList>
    </citation>
    <scope>NUCLEOTIDE SEQUENCE [LARGE SCALE GENOMIC DNA]</scope>
    <source>
        <strain evidence="2">CHO K1 cell line</strain>
    </source>
</reference>
<gene>
    <name evidence="1" type="ORF">I79_000131</name>
</gene>
<evidence type="ECO:0000313" key="2">
    <source>
        <dbReference type="Proteomes" id="UP000001075"/>
    </source>
</evidence>
<sequence>MSSSVQHCWNNVNFPRTRENQYYFRNPQKNIIRDYKSQHISTFKGEITIYRTSKGSCDLG</sequence>
<organism evidence="1 2">
    <name type="scientific">Cricetulus griseus</name>
    <name type="common">Chinese hamster</name>
    <name type="synonym">Cricetulus barabensis griseus</name>
    <dbReference type="NCBI Taxonomy" id="10029"/>
    <lineage>
        <taxon>Eukaryota</taxon>
        <taxon>Metazoa</taxon>
        <taxon>Chordata</taxon>
        <taxon>Craniata</taxon>
        <taxon>Vertebrata</taxon>
        <taxon>Euteleostomi</taxon>
        <taxon>Mammalia</taxon>
        <taxon>Eutheria</taxon>
        <taxon>Euarchontoglires</taxon>
        <taxon>Glires</taxon>
        <taxon>Rodentia</taxon>
        <taxon>Myomorpha</taxon>
        <taxon>Muroidea</taxon>
        <taxon>Cricetidae</taxon>
        <taxon>Cricetinae</taxon>
        <taxon>Cricetulus</taxon>
    </lineage>
</organism>